<reference evidence="2" key="1">
    <citation type="submission" date="2023-03" db="EMBL/GenBank/DDBJ databases">
        <title>Mating type loci evolution in Malassezia.</title>
        <authorList>
            <person name="Coelho M.A."/>
        </authorList>
    </citation>
    <scope>NUCLEOTIDE SEQUENCE</scope>
    <source>
        <strain evidence="2">CBS 14135</strain>
    </source>
</reference>
<sequence>MPSVHLPCEGRAVHYASLAALDAVLEELQRAPRLPAAPLRALGDRPRLLVCHDFQGGYAEDAHAQGYTFEHWAFTDVFVYFSHQRVSPPPDAYVFAAHRHGTHILGTLIFEWDEARPDLRRLLDGPSPRRAHIREPLSYHYADALIDLAAARGFDGYLINVEVSLDVREDENVYLRKSDAMHNAARLRQWVAYLRSEGARRLPYWHVVWYDSVTYPHGQLAWQDILSPVNAPFFRAANAGFTNYTWVGQECDYTKPHAALQASARAADALKFARSNVYTGIDVFGRNCFGGHDTWKALELIGPGRARNDAQHLGLSVALFAPGWTWEHNPPRQGARTWDDWWADDCRLWLIGSHAIARHFTPQPVRFHGQFRTNFAIGAGHAWFVRGAQVDAGAWTDESVSAPKPELAWPSVQYVCDAQGERIDTSITTSLVPAPWSGNVALRVTLPGDARTMCVPLLALDVPNAYKEATVRVYVHGAVPVRACLLSPSVTLLTGEEEPGPNGWRRYTARTLLPAGVVHFGFAAQTDTAVDLRIGQIDVETAPAEEVYEAIRTGDTVQWPAFSSEGYELFSLDETAWLGTVHVPGADLPVGTGMVEVRRIGAWIEESVAYA</sequence>
<keyword evidence="2" id="KW-0378">Hydrolase</keyword>
<keyword evidence="3" id="KW-1185">Reference proteome</keyword>
<accession>A0AAF0IME3</accession>
<evidence type="ECO:0000259" key="1">
    <source>
        <dbReference type="Pfam" id="PF03644"/>
    </source>
</evidence>
<dbReference type="Proteomes" id="UP001216638">
    <property type="component" value="Chromosome 1"/>
</dbReference>
<dbReference type="EMBL" id="CP119951">
    <property type="protein sequence ID" value="WFC93887.1"/>
    <property type="molecule type" value="Genomic_DNA"/>
</dbReference>
<organism evidence="2 3">
    <name type="scientific">Malassezia brasiliensis</name>
    <dbReference type="NCBI Taxonomy" id="1821822"/>
    <lineage>
        <taxon>Eukaryota</taxon>
        <taxon>Fungi</taxon>
        <taxon>Dikarya</taxon>
        <taxon>Basidiomycota</taxon>
        <taxon>Ustilaginomycotina</taxon>
        <taxon>Malasseziomycetes</taxon>
        <taxon>Malasseziales</taxon>
        <taxon>Malasseziaceae</taxon>
        <taxon>Malassezia</taxon>
    </lineage>
</organism>
<dbReference type="GO" id="GO:0005829">
    <property type="term" value="C:cytosol"/>
    <property type="evidence" value="ECO:0007669"/>
    <property type="project" value="UniProtKB-SubCell"/>
</dbReference>
<evidence type="ECO:0000313" key="3">
    <source>
        <dbReference type="Proteomes" id="UP001216638"/>
    </source>
</evidence>
<keyword evidence="2" id="KW-0326">Glycosidase</keyword>
<dbReference type="PANTHER" id="PTHR13246:SF1">
    <property type="entry name" value="CYTOSOLIC ENDO-BETA-N-ACETYLGLUCOSAMINIDASE"/>
    <property type="match status" value="1"/>
</dbReference>
<dbReference type="Gene3D" id="3.20.20.80">
    <property type="entry name" value="Glycosidases"/>
    <property type="match status" value="1"/>
</dbReference>
<dbReference type="InterPro" id="IPR032979">
    <property type="entry name" value="ENGase"/>
</dbReference>
<dbReference type="PANTHER" id="PTHR13246">
    <property type="entry name" value="ENDO BETA N-ACETYLGLUCOSAMINIDASE"/>
    <property type="match status" value="1"/>
</dbReference>
<protein>
    <submittedName>
        <fullName evidence="2">Mannosyl-glycoprotein endo-beta-N-acetylglucosaminidase</fullName>
        <ecNumber evidence="2">3.2.1.96</ecNumber>
    </submittedName>
</protein>
<name>A0AAF0IME3_9BASI</name>
<feature type="domain" description="Cytosolic endo-beta-N-acetylglucosaminidase TIM barrel" evidence="1">
    <location>
        <begin position="60"/>
        <end position="383"/>
    </location>
</feature>
<dbReference type="EC" id="3.2.1.96" evidence="2"/>
<gene>
    <name evidence="2" type="ORF">MBRA1_000513</name>
</gene>
<dbReference type="GO" id="GO:0033925">
    <property type="term" value="F:mannosyl-glycoprotein endo-beta-N-acetylglucosaminidase activity"/>
    <property type="evidence" value="ECO:0007669"/>
    <property type="project" value="UniProtKB-EC"/>
</dbReference>
<dbReference type="Gene3D" id="2.60.120.260">
    <property type="entry name" value="Galactose-binding domain-like"/>
    <property type="match status" value="1"/>
</dbReference>
<dbReference type="AlphaFoldDB" id="A0AAF0IME3"/>
<evidence type="ECO:0000313" key="2">
    <source>
        <dbReference type="EMBL" id="WFC93887.1"/>
    </source>
</evidence>
<dbReference type="InterPro" id="IPR005201">
    <property type="entry name" value="TIM_ENGase"/>
</dbReference>
<proteinExistence type="predicted"/>
<dbReference type="Pfam" id="PF03644">
    <property type="entry name" value="Glyco_hydro_85"/>
    <property type="match status" value="1"/>
</dbReference>